<accession>A0ABV7YZ89</accession>
<dbReference type="EMBL" id="JBHRYQ010000001">
    <property type="protein sequence ID" value="MFC3812345.1"/>
    <property type="molecule type" value="Genomic_DNA"/>
</dbReference>
<evidence type="ECO:0000259" key="1">
    <source>
        <dbReference type="Pfam" id="PF00534"/>
    </source>
</evidence>
<gene>
    <name evidence="3" type="ORF">ACFOOI_16910</name>
</gene>
<name>A0ABV7YZ89_9BACT</name>
<organism evidence="3 4">
    <name type="scientific">Lacihabitans lacunae</name>
    <dbReference type="NCBI Taxonomy" id="1028214"/>
    <lineage>
        <taxon>Bacteria</taxon>
        <taxon>Pseudomonadati</taxon>
        <taxon>Bacteroidota</taxon>
        <taxon>Cytophagia</taxon>
        <taxon>Cytophagales</taxon>
        <taxon>Leadbetterellaceae</taxon>
        <taxon>Lacihabitans</taxon>
    </lineage>
</organism>
<dbReference type="Pfam" id="PF00534">
    <property type="entry name" value="Glycos_transf_1"/>
    <property type="match status" value="1"/>
</dbReference>
<evidence type="ECO:0000313" key="4">
    <source>
        <dbReference type="Proteomes" id="UP001595616"/>
    </source>
</evidence>
<feature type="domain" description="Glycosyl transferase family 1" evidence="1">
    <location>
        <begin position="197"/>
        <end position="347"/>
    </location>
</feature>
<dbReference type="Gene3D" id="3.40.50.2000">
    <property type="entry name" value="Glycogen Phosphorylase B"/>
    <property type="match status" value="2"/>
</dbReference>
<dbReference type="CDD" id="cd03808">
    <property type="entry name" value="GT4_CapM-like"/>
    <property type="match status" value="1"/>
</dbReference>
<reference evidence="4" key="1">
    <citation type="journal article" date="2019" name="Int. J. Syst. Evol. Microbiol.">
        <title>The Global Catalogue of Microorganisms (GCM) 10K type strain sequencing project: providing services to taxonomists for standard genome sequencing and annotation.</title>
        <authorList>
            <consortium name="The Broad Institute Genomics Platform"/>
            <consortium name="The Broad Institute Genome Sequencing Center for Infectious Disease"/>
            <person name="Wu L."/>
            <person name="Ma J."/>
        </authorList>
    </citation>
    <scope>NUCLEOTIDE SEQUENCE [LARGE SCALE GENOMIC DNA]</scope>
    <source>
        <strain evidence="4">CECT 7956</strain>
    </source>
</reference>
<dbReference type="InterPro" id="IPR001296">
    <property type="entry name" value="Glyco_trans_1"/>
</dbReference>
<keyword evidence="4" id="KW-1185">Reference proteome</keyword>
<dbReference type="Proteomes" id="UP001595616">
    <property type="component" value="Unassembled WGS sequence"/>
</dbReference>
<comment type="caution">
    <text evidence="3">The sequence shown here is derived from an EMBL/GenBank/DDBJ whole genome shotgun (WGS) entry which is preliminary data.</text>
</comment>
<feature type="domain" description="Glycosyltransferase subfamily 4-like N-terminal" evidence="2">
    <location>
        <begin position="15"/>
        <end position="176"/>
    </location>
</feature>
<dbReference type="SUPFAM" id="SSF53756">
    <property type="entry name" value="UDP-Glycosyltransferase/glycogen phosphorylase"/>
    <property type="match status" value="1"/>
</dbReference>
<dbReference type="PANTHER" id="PTHR12526">
    <property type="entry name" value="GLYCOSYLTRANSFERASE"/>
    <property type="match status" value="1"/>
</dbReference>
<protein>
    <submittedName>
        <fullName evidence="3">Glycosyltransferase family 4 protein</fullName>
    </submittedName>
</protein>
<evidence type="ECO:0000259" key="2">
    <source>
        <dbReference type="Pfam" id="PF13439"/>
    </source>
</evidence>
<dbReference type="InterPro" id="IPR028098">
    <property type="entry name" value="Glyco_trans_4-like_N"/>
</dbReference>
<dbReference type="RefSeq" id="WP_379839215.1">
    <property type="nucleotide sequence ID" value="NZ_JBHRYQ010000001.1"/>
</dbReference>
<evidence type="ECO:0000313" key="3">
    <source>
        <dbReference type="EMBL" id="MFC3812345.1"/>
    </source>
</evidence>
<dbReference type="Pfam" id="PF13439">
    <property type="entry name" value="Glyco_transf_4"/>
    <property type="match status" value="1"/>
</dbReference>
<sequence>MKIIQVITQGHELYGAQKHVLDLSEKLKDDGHQILVIVGSKGNMTNELDLRGISFYELKFLKRNINIYYDIVAFYKLIILFKEFKPDLVASHSSKAGILVRLVCFLYKIPNVFTVHGWSFEEGINTYSRFFFLQVERLMGLISNKIICVSHSSKSYAIKKGVANQSKIEVIYNGINDLNKRNEPIINKEDVRTGLNKRLVMVAGFRPQKDYFTLIMSLKNIVDFEWEAYFIGDGPLLNEMKELVVSLNLENRIIFTGAINNVHAFLESSKIMVLSTNWEGLPLSILEGMSFNLPIIATNLDGIKEEVIAGYNGILVGRKNISELSNALRYLLSNEELRIQMGNNSRKLFLEKFTIENMYLETFKVYSKIATK</sequence>
<dbReference type="PANTHER" id="PTHR12526:SF630">
    <property type="entry name" value="GLYCOSYLTRANSFERASE"/>
    <property type="match status" value="1"/>
</dbReference>
<proteinExistence type="predicted"/>